<dbReference type="GO" id="GO:0007189">
    <property type="term" value="P:adenylate cyclase-activating G protein-coupled receptor signaling pathway"/>
    <property type="evidence" value="ECO:0007669"/>
    <property type="project" value="TreeGrafter"/>
</dbReference>
<keyword evidence="8" id="KW-1185">Reference proteome</keyword>
<name>A0AAD3D159_9STRA</name>
<dbReference type="Gene3D" id="1.20.1070.10">
    <property type="entry name" value="Rhodopsin 7-helix transmembrane proteins"/>
    <property type="match status" value="1"/>
</dbReference>
<evidence type="ECO:0000313" key="7">
    <source>
        <dbReference type="EMBL" id="GFH55717.1"/>
    </source>
</evidence>
<dbReference type="PANTHER" id="PTHR23112">
    <property type="entry name" value="G PROTEIN-COUPLED RECEPTOR 157-RELATED"/>
    <property type="match status" value="1"/>
</dbReference>
<dbReference type="AlphaFoldDB" id="A0AAD3D159"/>
<keyword evidence="4 6" id="KW-0472">Membrane</keyword>
<feature type="region of interest" description="Disordered" evidence="5">
    <location>
        <begin position="348"/>
        <end position="367"/>
    </location>
</feature>
<keyword evidence="2 6" id="KW-0812">Transmembrane</keyword>
<feature type="transmembrane region" description="Helical" evidence="6">
    <location>
        <begin position="114"/>
        <end position="139"/>
    </location>
</feature>
<feature type="transmembrane region" description="Helical" evidence="6">
    <location>
        <begin position="12"/>
        <end position="35"/>
    </location>
</feature>
<feature type="transmembrane region" description="Helical" evidence="6">
    <location>
        <begin position="241"/>
        <end position="260"/>
    </location>
</feature>
<evidence type="ECO:0000256" key="5">
    <source>
        <dbReference type="SAM" id="MobiDB-lite"/>
    </source>
</evidence>
<organism evidence="7 8">
    <name type="scientific">Chaetoceros tenuissimus</name>
    <dbReference type="NCBI Taxonomy" id="426638"/>
    <lineage>
        <taxon>Eukaryota</taxon>
        <taxon>Sar</taxon>
        <taxon>Stramenopiles</taxon>
        <taxon>Ochrophyta</taxon>
        <taxon>Bacillariophyta</taxon>
        <taxon>Coscinodiscophyceae</taxon>
        <taxon>Chaetocerotophycidae</taxon>
        <taxon>Chaetocerotales</taxon>
        <taxon>Chaetocerotaceae</taxon>
        <taxon>Chaetoceros</taxon>
    </lineage>
</organism>
<feature type="transmembrane region" description="Helical" evidence="6">
    <location>
        <begin position="55"/>
        <end position="73"/>
    </location>
</feature>
<protein>
    <submittedName>
        <fullName evidence="7">Uncharacterized protein</fullName>
    </submittedName>
</protein>
<feature type="region of interest" description="Disordered" evidence="5">
    <location>
        <begin position="373"/>
        <end position="409"/>
    </location>
</feature>
<evidence type="ECO:0000256" key="6">
    <source>
        <dbReference type="SAM" id="Phobius"/>
    </source>
</evidence>
<comment type="caution">
    <text evidence="7">The sequence shown here is derived from an EMBL/GenBank/DDBJ whole genome shotgun (WGS) entry which is preliminary data.</text>
</comment>
<evidence type="ECO:0000256" key="4">
    <source>
        <dbReference type="ARBA" id="ARBA00023136"/>
    </source>
</evidence>
<feature type="compositionally biased region" description="Basic and acidic residues" evidence="5">
    <location>
        <begin position="398"/>
        <end position="409"/>
    </location>
</feature>
<reference evidence="7 8" key="1">
    <citation type="journal article" date="2021" name="Sci. Rep.">
        <title>The genome of the diatom Chaetoceros tenuissimus carries an ancient integrated fragment of an extant virus.</title>
        <authorList>
            <person name="Hongo Y."/>
            <person name="Kimura K."/>
            <person name="Takaki Y."/>
            <person name="Yoshida Y."/>
            <person name="Baba S."/>
            <person name="Kobayashi G."/>
            <person name="Nagasaki K."/>
            <person name="Hano T."/>
            <person name="Tomaru Y."/>
        </authorList>
    </citation>
    <scope>NUCLEOTIDE SEQUENCE [LARGE SCALE GENOMIC DNA]</scope>
    <source>
        <strain evidence="7 8">NIES-3715</strain>
    </source>
</reference>
<dbReference type="Proteomes" id="UP001054902">
    <property type="component" value="Unassembled WGS sequence"/>
</dbReference>
<feature type="transmembrane region" description="Helical" evidence="6">
    <location>
        <begin position="215"/>
        <end position="235"/>
    </location>
</feature>
<dbReference type="PANTHER" id="PTHR23112:SF0">
    <property type="entry name" value="TRANSMEMBRANE PROTEIN 116"/>
    <property type="match status" value="1"/>
</dbReference>
<gene>
    <name evidence="7" type="ORF">CTEN210_12193</name>
</gene>
<evidence type="ECO:0000256" key="2">
    <source>
        <dbReference type="ARBA" id="ARBA00022692"/>
    </source>
</evidence>
<comment type="subcellular location">
    <subcellularLocation>
        <location evidence="1">Membrane</location>
        <topology evidence="1">Multi-pass membrane protein</topology>
    </subcellularLocation>
</comment>
<dbReference type="SUPFAM" id="SSF81321">
    <property type="entry name" value="Family A G protein-coupled receptor-like"/>
    <property type="match status" value="1"/>
</dbReference>
<dbReference type="EMBL" id="BLLK01000051">
    <property type="protein sequence ID" value="GFH55717.1"/>
    <property type="molecule type" value="Genomic_DNA"/>
</dbReference>
<feature type="compositionally biased region" description="Polar residues" evidence="5">
    <location>
        <begin position="385"/>
        <end position="396"/>
    </location>
</feature>
<proteinExistence type="predicted"/>
<sequence>MFGIGNVQSCDAMGFLALMGSIAVPWYTLHLTYYFLKRVKYKVKPRDFAYGEEKWFHILTWLFSISVSLYALAKKMINPTQGGSMCYLTAYPAGCERNDDICQRGEGAAITGTFSIITTLVIVFVSLLTVLGLFTFHVYRSEKQLQPTKEDNEKKESKEKEEQAIPIEVPDVEFNEDSNNQNEKDGKKELSAHERYKKQALELVLTKSAILQSSLYIIAFLFVYSGPFIIVASGFTHSEVVFWWASLFYPIGGLFNMIIYTRPKVQALRKVLPEIPRFPGFLIVLASGGETPNVMDLLSSHNEDDNNNAPQYESRNSALERACRVFGFNYDHVDLEAEVQRAMRGEFSLHGDTNDDDENPISGENSSVFIETNRKQKEMKEPNSALDSNNGLSSCLSAEDKSFRDEHEA</sequence>
<dbReference type="GO" id="GO:0004930">
    <property type="term" value="F:G protein-coupled receptor activity"/>
    <property type="evidence" value="ECO:0007669"/>
    <property type="project" value="TreeGrafter"/>
</dbReference>
<dbReference type="GO" id="GO:0005886">
    <property type="term" value="C:plasma membrane"/>
    <property type="evidence" value="ECO:0007669"/>
    <property type="project" value="TreeGrafter"/>
</dbReference>
<evidence type="ECO:0000256" key="3">
    <source>
        <dbReference type="ARBA" id="ARBA00022989"/>
    </source>
</evidence>
<accession>A0AAD3D159</accession>
<evidence type="ECO:0000256" key="1">
    <source>
        <dbReference type="ARBA" id="ARBA00004141"/>
    </source>
</evidence>
<evidence type="ECO:0000313" key="8">
    <source>
        <dbReference type="Proteomes" id="UP001054902"/>
    </source>
</evidence>
<keyword evidence="3 6" id="KW-1133">Transmembrane helix</keyword>